<protein>
    <submittedName>
        <fullName evidence="2">3911_t:CDS:1</fullName>
    </submittedName>
</protein>
<comment type="caution">
    <text evidence="2">The sequence shown here is derived from an EMBL/GenBank/DDBJ whole genome shotgun (WGS) entry which is preliminary data.</text>
</comment>
<dbReference type="Proteomes" id="UP001153678">
    <property type="component" value="Unassembled WGS sequence"/>
</dbReference>
<feature type="transmembrane region" description="Helical" evidence="1">
    <location>
        <begin position="20"/>
        <end position="44"/>
    </location>
</feature>
<name>A0A9W4SQ22_9GLOM</name>
<keyword evidence="1" id="KW-0812">Transmembrane</keyword>
<keyword evidence="1" id="KW-0472">Membrane</keyword>
<evidence type="ECO:0000313" key="2">
    <source>
        <dbReference type="EMBL" id="CAI2177401.1"/>
    </source>
</evidence>
<keyword evidence="3" id="KW-1185">Reference proteome</keyword>
<dbReference type="EMBL" id="CAMKVN010001665">
    <property type="protein sequence ID" value="CAI2177401.1"/>
    <property type="molecule type" value="Genomic_DNA"/>
</dbReference>
<evidence type="ECO:0000313" key="3">
    <source>
        <dbReference type="Proteomes" id="UP001153678"/>
    </source>
</evidence>
<keyword evidence="1" id="KW-1133">Transmembrane helix</keyword>
<proteinExistence type="predicted"/>
<reference evidence="2" key="1">
    <citation type="submission" date="2022-08" db="EMBL/GenBank/DDBJ databases">
        <authorList>
            <person name="Kallberg Y."/>
            <person name="Tangrot J."/>
            <person name="Rosling A."/>
        </authorList>
    </citation>
    <scope>NUCLEOTIDE SEQUENCE</scope>
    <source>
        <strain evidence="2">Wild A</strain>
    </source>
</reference>
<dbReference type="AlphaFoldDB" id="A0A9W4SQ22"/>
<feature type="non-terminal residue" evidence="2">
    <location>
        <position position="74"/>
    </location>
</feature>
<dbReference type="OrthoDB" id="242866at2759"/>
<evidence type="ECO:0000256" key="1">
    <source>
        <dbReference type="SAM" id="Phobius"/>
    </source>
</evidence>
<sequence>WFYGGGGGLRAMYENFKNEHIVAGLFCAICALVLIELSCNVIMFRKVYLHFKTHEDWTLFPRRKNKSRNEQARV</sequence>
<gene>
    <name evidence="2" type="ORF">FWILDA_LOCUS8070</name>
</gene>
<organism evidence="2 3">
    <name type="scientific">Funneliformis geosporum</name>
    <dbReference type="NCBI Taxonomy" id="1117311"/>
    <lineage>
        <taxon>Eukaryota</taxon>
        <taxon>Fungi</taxon>
        <taxon>Fungi incertae sedis</taxon>
        <taxon>Mucoromycota</taxon>
        <taxon>Glomeromycotina</taxon>
        <taxon>Glomeromycetes</taxon>
        <taxon>Glomerales</taxon>
        <taxon>Glomeraceae</taxon>
        <taxon>Funneliformis</taxon>
    </lineage>
</organism>
<accession>A0A9W4SQ22</accession>